<dbReference type="EMBL" id="BAAFGZ010000122">
    <property type="protein sequence ID" value="GAB0135331.1"/>
    <property type="molecule type" value="Genomic_DNA"/>
</dbReference>
<feature type="transmembrane region" description="Helical" evidence="1">
    <location>
        <begin position="86"/>
        <end position="107"/>
    </location>
</feature>
<name>A0ABQ0CPE8_9HYPO</name>
<sequence>MANKVFITTLGINILFLATGALQLGFSLIAQSQIGNQPKGGHEAILTLLFGMFPLTAGIVNGAFILATFAFTLLGLMSPMRAWLKAGGYMIVICGLFTLCLGVYLWVMTLRIKDGFFATYLVLKPDVQSLIQQSFQCCGYYNATTPAFITDPACPSPAAAALVRGCGSAISSFSNMSIDNIFTTLFGMVGVDVILILSIACLLKDRKERERYRNIDEKSGYRTI</sequence>
<dbReference type="Proteomes" id="UP001562357">
    <property type="component" value="Unassembled WGS sequence"/>
</dbReference>
<feature type="transmembrane region" description="Helical" evidence="1">
    <location>
        <begin position="181"/>
        <end position="203"/>
    </location>
</feature>
<accession>A0ABQ0CPE8</accession>
<dbReference type="InterPro" id="IPR008952">
    <property type="entry name" value="Tetraspanin_EC2_sf"/>
</dbReference>
<dbReference type="SUPFAM" id="SSF48652">
    <property type="entry name" value="Tetraspanin"/>
    <property type="match status" value="1"/>
</dbReference>
<feature type="transmembrane region" description="Helical" evidence="1">
    <location>
        <begin position="44"/>
        <end position="74"/>
    </location>
</feature>
<evidence type="ECO:0008006" key="4">
    <source>
        <dbReference type="Google" id="ProtNLM"/>
    </source>
</evidence>
<comment type="caution">
    <text evidence="2">The sequence shown here is derived from an EMBL/GenBank/DDBJ whole genome shotgun (WGS) entry which is preliminary data.</text>
</comment>
<gene>
    <name evidence="2" type="primary">g3673</name>
    <name evidence="2" type="ORF">EsDP_00003673</name>
</gene>
<evidence type="ECO:0000256" key="1">
    <source>
        <dbReference type="SAM" id="Phobius"/>
    </source>
</evidence>
<evidence type="ECO:0000313" key="3">
    <source>
        <dbReference type="Proteomes" id="UP001562357"/>
    </source>
</evidence>
<organism evidence="2 3">
    <name type="scientific">Epichloe bromicola</name>
    <dbReference type="NCBI Taxonomy" id="79588"/>
    <lineage>
        <taxon>Eukaryota</taxon>
        <taxon>Fungi</taxon>
        <taxon>Dikarya</taxon>
        <taxon>Ascomycota</taxon>
        <taxon>Pezizomycotina</taxon>
        <taxon>Sordariomycetes</taxon>
        <taxon>Hypocreomycetidae</taxon>
        <taxon>Hypocreales</taxon>
        <taxon>Clavicipitaceae</taxon>
        <taxon>Epichloe</taxon>
    </lineage>
</organism>
<keyword evidence="1" id="KW-1133">Transmembrane helix</keyword>
<feature type="transmembrane region" description="Helical" evidence="1">
    <location>
        <begin position="12"/>
        <end position="32"/>
    </location>
</feature>
<keyword evidence="3" id="KW-1185">Reference proteome</keyword>
<proteinExistence type="predicted"/>
<evidence type="ECO:0000313" key="2">
    <source>
        <dbReference type="EMBL" id="GAB0135331.1"/>
    </source>
</evidence>
<reference evidence="3" key="1">
    <citation type="submission" date="2024-06" db="EMBL/GenBank/DDBJ databases">
        <title>Draft Genome Sequences of Epichloe bromicola Strains Isolated from Elymus ciliaris.</title>
        <authorList>
            <consortium name="Epichloe bromicola genome sequencing consortium"/>
            <person name="Miura A."/>
            <person name="Imano S."/>
            <person name="Ashida A."/>
            <person name="Sato I."/>
            <person name="Chiba S."/>
            <person name="Tanaka A."/>
            <person name="Camagna M."/>
            <person name="Takemoto D."/>
        </authorList>
    </citation>
    <scope>NUCLEOTIDE SEQUENCE [LARGE SCALE GENOMIC DNA]</scope>
    <source>
        <strain evidence="3">DP</strain>
    </source>
</reference>
<protein>
    <recommendedName>
        <fullName evidence="4">Tetraspanin</fullName>
    </recommendedName>
</protein>
<keyword evidence="1" id="KW-0812">Transmembrane</keyword>
<keyword evidence="1" id="KW-0472">Membrane</keyword>